<sequence length="188" mass="20955">MPKRVSSKIASYIKPNQLQPQSTNSQGVVDLLQKINQKLENLQNSLVTGNSDNQSRQEIQPPIYQSQQKEGLNAPQSDADVSQELRNLFSSLLTQEKQQNTLPNNGNMEQQNLAQNQSQQQNQAAEQGNNQNNSITVQTAAQVLAQAQYELSNELEASLQKLKQVISESEKIANKISNLLGEENNQQQ</sequence>
<feature type="compositionally biased region" description="Polar residues" evidence="1">
    <location>
        <begin position="100"/>
        <end position="109"/>
    </location>
</feature>
<feature type="compositionally biased region" description="Polar residues" evidence="1">
    <location>
        <begin position="14"/>
        <end position="25"/>
    </location>
</feature>
<organism evidence="2 3">
    <name type="scientific">Sporomusa acidovorans (strain ATCC 49682 / DSM 3132 / Mol)</name>
    <dbReference type="NCBI Taxonomy" id="1123286"/>
    <lineage>
        <taxon>Bacteria</taxon>
        <taxon>Bacillati</taxon>
        <taxon>Bacillota</taxon>
        <taxon>Negativicutes</taxon>
        <taxon>Selenomonadales</taxon>
        <taxon>Sporomusaceae</taxon>
        <taxon>Sporomusa</taxon>
    </lineage>
</organism>
<proteinExistence type="predicted"/>
<gene>
    <name evidence="2" type="ORF">SPACI_028910</name>
</gene>
<dbReference type="Proteomes" id="UP000216052">
    <property type="component" value="Chromosome"/>
</dbReference>
<evidence type="ECO:0000256" key="1">
    <source>
        <dbReference type="SAM" id="MobiDB-lite"/>
    </source>
</evidence>
<feature type="region of interest" description="Disordered" evidence="1">
    <location>
        <begin position="100"/>
        <end position="129"/>
    </location>
</feature>
<keyword evidence="3" id="KW-1185">Reference proteome</keyword>
<evidence type="ECO:0000313" key="3">
    <source>
        <dbReference type="Proteomes" id="UP000216052"/>
    </source>
</evidence>
<evidence type="ECO:0008006" key="4">
    <source>
        <dbReference type="Google" id="ProtNLM"/>
    </source>
</evidence>
<dbReference type="EMBL" id="CP155571">
    <property type="protein sequence ID" value="XFO72837.1"/>
    <property type="molecule type" value="Genomic_DNA"/>
</dbReference>
<name>A0ABZ3J4H1_SPOA4</name>
<accession>A0ABZ3J4H1</accession>
<feature type="region of interest" description="Disordered" evidence="1">
    <location>
        <begin position="1"/>
        <end position="25"/>
    </location>
</feature>
<evidence type="ECO:0000313" key="2">
    <source>
        <dbReference type="EMBL" id="XFO72837.1"/>
    </source>
</evidence>
<reference evidence="2" key="1">
    <citation type="submission" date="2024-05" db="EMBL/GenBank/DDBJ databases">
        <title>Isolation and characterization of Sporomusa carbonis sp. nov., a carboxydotrophic hydrogenogen in the genus of Sporomusa isolated from a charcoal burning pile.</title>
        <authorList>
            <person name="Boeer T."/>
            <person name="Rosenbaum F."/>
            <person name="Eysell L."/>
            <person name="Mueller V."/>
            <person name="Daniel R."/>
            <person name="Poehlein A."/>
        </authorList>
    </citation>
    <scope>NUCLEOTIDE SEQUENCE [LARGE SCALE GENOMIC DNA]</scope>
    <source>
        <strain evidence="2">DSM 3132</strain>
    </source>
</reference>
<protein>
    <recommendedName>
        <fullName evidence="4">FlxA-like protein</fullName>
    </recommendedName>
</protein>
<feature type="compositionally biased region" description="Low complexity" evidence="1">
    <location>
        <begin position="110"/>
        <end position="129"/>
    </location>
</feature>
<dbReference type="RefSeq" id="WP_093791288.1">
    <property type="nucleotide sequence ID" value="NZ_CP155571.1"/>
</dbReference>